<feature type="transmembrane region" description="Helical" evidence="8">
    <location>
        <begin position="159"/>
        <end position="179"/>
    </location>
</feature>
<proteinExistence type="inferred from homology"/>
<feature type="transmembrane region" description="Helical" evidence="8">
    <location>
        <begin position="718"/>
        <end position="739"/>
    </location>
</feature>
<feature type="transmembrane region" description="Helical" evidence="8">
    <location>
        <begin position="687"/>
        <end position="706"/>
    </location>
</feature>
<feature type="compositionally biased region" description="Low complexity" evidence="7">
    <location>
        <begin position="31"/>
        <end position="46"/>
    </location>
</feature>
<dbReference type="GO" id="GO:0008324">
    <property type="term" value="F:monoatomic cation transmembrane transporter activity"/>
    <property type="evidence" value="ECO:0007669"/>
    <property type="project" value="TreeGrafter"/>
</dbReference>
<evidence type="ECO:0000256" key="7">
    <source>
        <dbReference type="SAM" id="MobiDB-lite"/>
    </source>
</evidence>
<dbReference type="PANTHER" id="PTHR12266">
    <property type="entry name" value="NA+/CA2+ K+ INDEPENDENT EXCHANGER"/>
    <property type="match status" value="1"/>
</dbReference>
<dbReference type="InterPro" id="IPR044880">
    <property type="entry name" value="NCX_ion-bd_dom_sf"/>
</dbReference>
<feature type="region of interest" description="Disordered" evidence="7">
    <location>
        <begin position="27"/>
        <end position="114"/>
    </location>
</feature>
<keyword evidence="3" id="KW-0813">Transport</keyword>
<organism evidence="11 12">
    <name type="scientific">Wickerhamomyces pijperi</name>
    <name type="common">Yeast</name>
    <name type="synonym">Pichia pijperi</name>
    <dbReference type="NCBI Taxonomy" id="599730"/>
    <lineage>
        <taxon>Eukaryota</taxon>
        <taxon>Fungi</taxon>
        <taxon>Dikarya</taxon>
        <taxon>Ascomycota</taxon>
        <taxon>Saccharomycotina</taxon>
        <taxon>Saccharomycetes</taxon>
        <taxon>Phaffomycetales</taxon>
        <taxon>Wickerhamomycetaceae</taxon>
        <taxon>Wickerhamomyces</taxon>
    </lineage>
</organism>
<dbReference type="EMBL" id="JAEUBG010000019">
    <property type="protein sequence ID" value="KAH3688968.1"/>
    <property type="molecule type" value="Genomic_DNA"/>
</dbReference>
<dbReference type="Gene3D" id="1.20.1420.30">
    <property type="entry name" value="NCX, central ion-binding region"/>
    <property type="match status" value="2"/>
</dbReference>
<feature type="transmembrane region" description="Helical" evidence="8">
    <location>
        <begin position="791"/>
        <end position="816"/>
    </location>
</feature>
<comment type="caution">
    <text evidence="11">The sequence shown here is derived from an EMBL/GenBank/DDBJ whole genome shotgun (WGS) entry which is preliminary data.</text>
</comment>
<keyword evidence="12" id="KW-1185">Reference proteome</keyword>
<evidence type="ECO:0000256" key="9">
    <source>
        <dbReference type="SAM" id="SignalP"/>
    </source>
</evidence>
<feature type="domain" description="Sodium/calcium exchanger membrane region" evidence="10">
    <location>
        <begin position="727"/>
        <end position="876"/>
    </location>
</feature>
<feature type="compositionally biased region" description="Polar residues" evidence="7">
    <location>
        <begin position="54"/>
        <end position="64"/>
    </location>
</feature>
<evidence type="ECO:0000259" key="10">
    <source>
        <dbReference type="Pfam" id="PF01699"/>
    </source>
</evidence>
<evidence type="ECO:0000256" key="3">
    <source>
        <dbReference type="ARBA" id="ARBA00022448"/>
    </source>
</evidence>
<keyword evidence="9" id="KW-0732">Signal</keyword>
<keyword evidence="6 8" id="KW-0472">Membrane</keyword>
<sequence>MKRDTLVHISLLLTCVVALATPLGLRDEEPTSSISTTTDTPSLSDSVINIPSEEPSSTFTVPDTDTQEPEPELEDKDGDLDKELEDKDGQEKQQPTRPIVSSSPKPEQSNTPADEHISCHEILNAQDQCQFALDHCQDYKIGFVNYVNLYYCQPSSQRWFSLIFYVLTLIILFTTLGITASEFLCPNLDTLAKIFKMSESLAGVTLLALGNGSPDVFSTLEAMKIDSPSLAIGELVGAAMFITCVVVGCMAITKPFQVNKRPFIRDTAFLLISIIVTIVFLSDRDLNVREAMVMMVLYICYVVFVVFWDWVTLKKRQALLVDQKMRNIQGSYEEGLKPNLSRFPSHVSNGNGHTQSSAGDGVMGFVDEEQDLGTFDQFESNLEEEALENFEEWKKSSSSVMIRPSLLSALDLSHKYLTSPNTELNNSPPDQISLNTLLPVSNMNASPIKASSAGLSPAGSFLKMTALPHYRDNKQTASSGATTDAAGETDSYFVPLHDVNNKLLNNAPPDILITNETNESSFLGTSSVNEAVFEDSNESNALVSDNVNGPHRTARRGSHSSQHSNISFAEELQHSNNNFNQFIQNILHNRILDDSSGLYLFFPSLQDISEKSLIDKLFTILCLPTTTLLQFTVPVINTDPGTRSIDDDLLLHRGYHFLLTRCFIAPFAATLLIGYKSETESSSTVVLGLLSLTISIALCLFVKYTADIWQREQRQSKLVKLLHFVVAFIGFIIAITWISTIATELISIIKFFSILFHLSDAILGVTVFAVGNSLSDLISNFTIAKMGFPMMALSACFGGPLLNIMLGIGCSSVYIIPQKGWDGITIDFSPTLIVSFVTVLINLIFLLVVVPLNGWWMNRTVGVTMISFWAIATVICVIIEIVGE</sequence>
<feature type="transmembrane region" description="Helical" evidence="8">
    <location>
        <begin position="658"/>
        <end position="675"/>
    </location>
</feature>
<feature type="transmembrane region" description="Helical" evidence="8">
    <location>
        <begin position="293"/>
        <end position="311"/>
    </location>
</feature>
<feature type="compositionally biased region" description="Polar residues" evidence="7">
    <location>
        <begin position="95"/>
        <end position="112"/>
    </location>
</feature>
<evidence type="ECO:0000313" key="12">
    <source>
        <dbReference type="Proteomes" id="UP000774326"/>
    </source>
</evidence>
<comment type="subcellular location">
    <subcellularLocation>
        <location evidence="1">Membrane</location>
        <topology evidence="1">Multi-pass membrane protein</topology>
    </subcellularLocation>
</comment>
<evidence type="ECO:0000256" key="4">
    <source>
        <dbReference type="ARBA" id="ARBA00022692"/>
    </source>
</evidence>
<reference evidence="11" key="2">
    <citation type="submission" date="2021-01" db="EMBL/GenBank/DDBJ databases">
        <authorList>
            <person name="Schikora-Tamarit M.A."/>
        </authorList>
    </citation>
    <scope>NUCLEOTIDE SEQUENCE</scope>
    <source>
        <strain evidence="11">CBS2887</strain>
    </source>
</reference>
<dbReference type="OrthoDB" id="407410at2759"/>
<evidence type="ECO:0000256" key="2">
    <source>
        <dbReference type="ARBA" id="ARBA00008170"/>
    </source>
</evidence>
<feature type="chain" id="PRO_5040281822" description="Sodium/calcium exchanger membrane region domain-containing protein" evidence="9">
    <location>
        <begin position="21"/>
        <end position="884"/>
    </location>
</feature>
<dbReference type="GO" id="GO:0006874">
    <property type="term" value="P:intracellular calcium ion homeostasis"/>
    <property type="evidence" value="ECO:0007669"/>
    <property type="project" value="TreeGrafter"/>
</dbReference>
<protein>
    <recommendedName>
        <fullName evidence="10">Sodium/calcium exchanger membrane region domain-containing protein</fullName>
    </recommendedName>
</protein>
<feature type="transmembrane region" description="Helical" evidence="8">
    <location>
        <begin position="861"/>
        <end position="882"/>
    </location>
</feature>
<comment type="similarity">
    <text evidence="2">Belongs to the Ca(2+):cation antiporter (CaCA) (TC 2.A.19) family.</text>
</comment>
<feature type="compositionally biased region" description="Basic and acidic residues" evidence="7">
    <location>
        <begin position="79"/>
        <end position="91"/>
    </location>
</feature>
<dbReference type="GO" id="GO:0016020">
    <property type="term" value="C:membrane"/>
    <property type="evidence" value="ECO:0007669"/>
    <property type="project" value="UniProtKB-SubCell"/>
</dbReference>
<gene>
    <name evidence="11" type="ORF">WICPIJ_000027</name>
</gene>
<name>A0A9P8TR69_WICPI</name>
<reference evidence="11" key="1">
    <citation type="journal article" date="2021" name="Open Biol.">
        <title>Shared evolutionary footprints suggest mitochondrial oxidative damage underlies multiple complex I losses in fungi.</title>
        <authorList>
            <person name="Schikora-Tamarit M.A."/>
            <person name="Marcet-Houben M."/>
            <person name="Nosek J."/>
            <person name="Gabaldon T."/>
        </authorList>
    </citation>
    <scope>NUCLEOTIDE SEQUENCE</scope>
    <source>
        <strain evidence="11">CBS2887</strain>
    </source>
</reference>
<feature type="compositionally biased region" description="Acidic residues" evidence="7">
    <location>
        <begin position="65"/>
        <end position="78"/>
    </location>
</feature>
<evidence type="ECO:0000256" key="8">
    <source>
        <dbReference type="SAM" id="Phobius"/>
    </source>
</evidence>
<feature type="transmembrane region" description="Helical" evidence="8">
    <location>
        <begin position="828"/>
        <end position="849"/>
    </location>
</feature>
<feature type="transmembrane region" description="Helical" evidence="8">
    <location>
        <begin position="230"/>
        <end position="251"/>
    </location>
</feature>
<evidence type="ECO:0000256" key="1">
    <source>
        <dbReference type="ARBA" id="ARBA00004141"/>
    </source>
</evidence>
<evidence type="ECO:0000256" key="6">
    <source>
        <dbReference type="ARBA" id="ARBA00023136"/>
    </source>
</evidence>
<dbReference type="Proteomes" id="UP000774326">
    <property type="component" value="Unassembled WGS sequence"/>
</dbReference>
<dbReference type="PANTHER" id="PTHR12266:SF0">
    <property type="entry name" value="MITOCHONDRIAL SODIUM_CALCIUM EXCHANGER PROTEIN"/>
    <property type="match status" value="1"/>
</dbReference>
<accession>A0A9P8TR69</accession>
<evidence type="ECO:0000313" key="11">
    <source>
        <dbReference type="EMBL" id="KAH3688968.1"/>
    </source>
</evidence>
<dbReference type="AlphaFoldDB" id="A0A9P8TR69"/>
<evidence type="ECO:0000256" key="5">
    <source>
        <dbReference type="ARBA" id="ARBA00022989"/>
    </source>
</evidence>
<feature type="signal peptide" evidence="9">
    <location>
        <begin position="1"/>
        <end position="20"/>
    </location>
</feature>
<dbReference type="InterPro" id="IPR004837">
    <property type="entry name" value="NaCa_Exmemb"/>
</dbReference>
<dbReference type="InterPro" id="IPR051359">
    <property type="entry name" value="CaCA_antiporter"/>
</dbReference>
<feature type="domain" description="Sodium/calcium exchanger membrane region" evidence="10">
    <location>
        <begin position="167"/>
        <end position="306"/>
    </location>
</feature>
<keyword evidence="4 8" id="KW-0812">Transmembrane</keyword>
<feature type="region of interest" description="Disordered" evidence="7">
    <location>
        <begin position="541"/>
        <end position="561"/>
    </location>
</feature>
<keyword evidence="5 8" id="KW-1133">Transmembrane helix</keyword>
<dbReference type="Pfam" id="PF01699">
    <property type="entry name" value="Na_Ca_ex"/>
    <property type="match status" value="2"/>
</dbReference>
<feature type="transmembrane region" description="Helical" evidence="8">
    <location>
        <begin position="263"/>
        <end position="281"/>
    </location>
</feature>